<feature type="region of interest" description="Disordered" evidence="8">
    <location>
        <begin position="747"/>
        <end position="772"/>
    </location>
</feature>
<dbReference type="InterPro" id="IPR035983">
    <property type="entry name" value="Hect_E3_ubiquitin_ligase"/>
</dbReference>
<protein>
    <recommendedName>
        <fullName evidence="14">Ubiquitin protein ligase E3 component n-recognin 5</fullName>
    </recommendedName>
</protein>
<keyword evidence="2" id="KW-0479">Metal-binding</keyword>
<dbReference type="InterPro" id="IPR047503">
    <property type="entry name" value="UBR-box_UBR5"/>
</dbReference>
<feature type="compositionally biased region" description="Polar residues" evidence="8">
    <location>
        <begin position="514"/>
        <end position="530"/>
    </location>
</feature>
<name>A0ABN9LT83_9NEOB</name>
<keyword evidence="4 6" id="KW-0833">Ubl conjugation pathway</keyword>
<feature type="compositionally biased region" description="Polar residues" evidence="8">
    <location>
        <begin position="605"/>
        <end position="614"/>
    </location>
</feature>
<feature type="domain" description="PABC" evidence="11">
    <location>
        <begin position="1288"/>
        <end position="1365"/>
    </location>
</feature>
<feature type="region of interest" description="Disordered" evidence="8">
    <location>
        <begin position="275"/>
        <end position="294"/>
    </location>
</feature>
<evidence type="ECO:0000256" key="1">
    <source>
        <dbReference type="ARBA" id="ARBA00022679"/>
    </source>
</evidence>
<proteinExistence type="predicted"/>
<evidence type="ECO:0000256" key="2">
    <source>
        <dbReference type="ARBA" id="ARBA00022723"/>
    </source>
</evidence>
<evidence type="ECO:0008006" key="14">
    <source>
        <dbReference type="Google" id="ProtNLM"/>
    </source>
</evidence>
<evidence type="ECO:0000256" key="8">
    <source>
        <dbReference type="SAM" id="MobiDB-lite"/>
    </source>
</evidence>
<dbReference type="SUPFAM" id="SSF56204">
    <property type="entry name" value="Hect, E3 ligase catalytic domain"/>
    <property type="match status" value="1"/>
</dbReference>
<dbReference type="InterPro" id="IPR003126">
    <property type="entry name" value="Znf_UBR"/>
</dbReference>
<dbReference type="PROSITE" id="PS51309">
    <property type="entry name" value="PABC"/>
    <property type="match status" value="1"/>
</dbReference>
<comment type="caution">
    <text evidence="12">The sequence shown here is derived from an EMBL/GenBank/DDBJ whole genome shotgun (WGS) entry which is preliminary data.</text>
</comment>
<evidence type="ECO:0000256" key="3">
    <source>
        <dbReference type="ARBA" id="ARBA00022771"/>
    </source>
</evidence>
<keyword evidence="3" id="KW-0863">Zinc-finger</keyword>
<dbReference type="PROSITE" id="PS51157">
    <property type="entry name" value="ZF_UBR"/>
    <property type="match status" value="1"/>
</dbReference>
<feature type="region of interest" description="Disordered" evidence="8">
    <location>
        <begin position="1243"/>
        <end position="1304"/>
    </location>
</feature>
<evidence type="ECO:0000256" key="5">
    <source>
        <dbReference type="ARBA" id="ARBA00022833"/>
    </source>
</evidence>
<feature type="compositionally biased region" description="Acidic residues" evidence="8">
    <location>
        <begin position="535"/>
        <end position="550"/>
    </location>
</feature>
<feature type="region of interest" description="Disordered" evidence="8">
    <location>
        <begin position="1009"/>
        <end position="1028"/>
    </location>
</feature>
<feature type="compositionally biased region" description="Low complexity" evidence="8">
    <location>
        <begin position="500"/>
        <end position="513"/>
    </location>
</feature>
<feature type="region of interest" description="Disordered" evidence="8">
    <location>
        <begin position="1878"/>
        <end position="1958"/>
    </location>
</feature>
<feature type="region of interest" description="Disordered" evidence="8">
    <location>
        <begin position="1565"/>
        <end position="1634"/>
    </location>
</feature>
<feature type="compositionally biased region" description="Low complexity" evidence="8">
    <location>
        <begin position="1907"/>
        <end position="1922"/>
    </location>
</feature>
<evidence type="ECO:0000259" key="10">
    <source>
        <dbReference type="PROSITE" id="PS51157"/>
    </source>
</evidence>
<sequence>MLVNMLFFFLKDGDIDFILAPAVGSLTTTSTGTGQGPSTSTIPGPSSEPSVVESKDRKANAHFILKLLCDSVVLQPYLRDLLSAKDARGMTPFMSAVSGRAYPAAITILETAQKIAKAEANANEKEEEVFKLMICPPGTNADDSPLYVLCCNDTCSFTWTGAEHINQDIFECRTCGLLESLCCCTECARVCHKGHDCKLKRTSPTAYCDCWEKCKCKTLIAGQKSARLDLLYRLLTITNLVTMPNSRGEHLLLFLVQTVARQTVEHCQYRPPRIREDRNRKAANPEDSDMPDHDLEPPRFAQLALERVLQDWNALKSMIMFGSQENKDPLSASSRIGHLLPEEQVYLNQQSGTIRLDCFTHCLIVKCTADILLLDTLLGTLVKELQNKYNPGRREEAVAVTMRFLRSVARVFVILSVEMASSKKKNNFIPQPIGKCKRVFQALLPYAVEELCNVAESLIVPVRMGIARPTAPFTLASTSIDAMQGSEELFSVEPLPPRPSSDQSSNSNQSQSSYIIRNPQQRRISQSQPVRSRDEEQDDIVSADVEEVEVVEGVAGEEDHHDEQEEHGEENAEAEGQHDEHDEDGSDMELDLLAAAETESDSESNHSNQDNASGRRSVVTAATAGSEAASSGALIYIEPSSLRRSGNMSSSAAAAAALEASNSSSYLTSASSLARAYSIVIRQISDLMGLIPKYNHLVYSQIPAAVKLTYQDAVNLQNFVEEKLIPTWNWMVSIMDSTEAQLRYGSALSSAGDPGHPNHPLHASQNPTRRERMTAREEASLRTLEGRRRATLLSARQGMSARGDFLNYALSLMRSHNDEHSDVLPVLDVCSLKHVAYVFQALIYWIKAMNQQTTLDTPQLERKRTRELLELGLDNEDSEHENDDDTNQSSTLNDKDDDTLPSETGQNHPFFRRSDSMTFLGCIPPNPFEVPLAEAIPLADQPHLLQPNARKEDLFGRPSQGLYSSSANSGKCLIEVTVDRNCLEVLPTKMSYAANLKNVMSMQIRQKDSMEESAPTEEMEISKPGPSAHDLAAQLKSSLLAEIGLTESEGPPLTSFRPQCSFMGMVISHDMLLGRWRLSLELFGRVFMEDVGAEPGSILTELGGFEVKESKFRREMEKLRNQQSRDLTLEVDRDRDLLIQQTMRQLNNHFGRRCATTPMAVHRVKVTFKDEPGEGSGVARSFYTAVAQAFLSNEKLPSLDCIQNANKGTHTSKDILVVKKIMAEGVTLVAQIGLEDPGLMQRLRNRGERDRERERDMRRSSGIRAGSRRDRDRDFRRQLSIDTRPFRPASEGNPSDDPDPLPAHRQALGERLYPRVQAMQPAFASKITGMLLELSPAQLLLLLASEDSLRARVDEAMELIIAHGRENGADSILDLGLLDSSEKVQENRKRHGSSRSVVDMELTDTDDGDDNAPLFYQPGKRGFYSPRPGKNTEARLNCFRNIGRILGLCLLQNELCPITLSRQVIKVLLGRKVNWHDFAFFDHVMYESLRQLILASQSPDADAVFASMDLAFAIDLCKEEGGGQVELIPNGVNIPVTPQNVYEYVRKYAEHRMLVVAEQPLHTPAVASGSQEPPPEPSLISHKRSRQERRSESSSRSISPHGPPPRLVSHRSSSPESGEALSDAPSEEMSELDPSQIATMSESVQNLIRAINQTCGIKDPSTEPADQAVSFRRAKFFAPHPEFEEILARERENPTRRFQRGKRLGVLYPFSPDLTANWTVSPSVDPPVSRLSTNTVLPLSGGASLKDSNDRVIESFAKSAFEAASAALCPAFASTWASKSISKWAKDLRRGILDGAPPAQLAELANQISHAGEYLVSASLDVASCAAQASSNAVAIRRTVWLKAWQADLSSKKSLTSLPFQGSRLFGSQLDQIIKDATGGTSSLLPQAKPRRPPPRRQFRSFRPFRRFAASNSFSQQQQRPQARQEKKAVSFRPTPSWRPRYSQGRSSRPRTGRSTSA</sequence>
<dbReference type="SMART" id="SM00396">
    <property type="entry name" value="ZnF_UBR1"/>
    <property type="match status" value="1"/>
</dbReference>
<dbReference type="Gene3D" id="1.10.1900.10">
    <property type="entry name" value="c-terminal domain of poly(a) binding protein"/>
    <property type="match status" value="1"/>
</dbReference>
<dbReference type="Pfam" id="PF00632">
    <property type="entry name" value="HECT"/>
    <property type="match status" value="1"/>
</dbReference>
<dbReference type="Pfam" id="PF11560">
    <property type="entry name" value="LAP2alpha"/>
    <property type="match status" value="1"/>
</dbReference>
<feature type="region of interest" description="Disordered" evidence="8">
    <location>
        <begin position="872"/>
        <end position="909"/>
    </location>
</feature>
<dbReference type="InterPro" id="IPR002004">
    <property type="entry name" value="PABP_HYD_C"/>
</dbReference>
<keyword evidence="13" id="KW-1185">Reference proteome</keyword>
<evidence type="ECO:0000256" key="4">
    <source>
        <dbReference type="ARBA" id="ARBA00022786"/>
    </source>
</evidence>
<dbReference type="SMART" id="SM00517">
    <property type="entry name" value="PolyA"/>
    <property type="match status" value="1"/>
</dbReference>
<evidence type="ECO:0000259" key="9">
    <source>
        <dbReference type="PROSITE" id="PS50237"/>
    </source>
</evidence>
<dbReference type="PROSITE" id="PS50237">
    <property type="entry name" value="HECT"/>
    <property type="match status" value="1"/>
</dbReference>
<feature type="compositionally biased region" description="Basic residues" evidence="8">
    <location>
        <begin position="1889"/>
        <end position="1906"/>
    </location>
</feature>
<keyword evidence="5" id="KW-0862">Zinc</keyword>
<dbReference type="Proteomes" id="UP001176940">
    <property type="component" value="Unassembled WGS sequence"/>
</dbReference>
<dbReference type="Gene3D" id="3.90.1750.10">
    <property type="entry name" value="Hect, E3 ligase catalytic domains"/>
    <property type="match status" value="1"/>
</dbReference>
<feature type="compositionally biased region" description="Basic and acidic residues" evidence="8">
    <location>
        <begin position="1267"/>
        <end position="1279"/>
    </location>
</feature>
<dbReference type="InterPro" id="IPR000569">
    <property type="entry name" value="HECT_dom"/>
</dbReference>
<reference evidence="12" key="1">
    <citation type="submission" date="2023-07" db="EMBL/GenBank/DDBJ databases">
        <authorList>
            <person name="Stuckert A."/>
        </authorList>
    </citation>
    <scope>NUCLEOTIDE SEQUENCE</scope>
</reference>
<dbReference type="Gene3D" id="1.10.287.3160">
    <property type="match status" value="1"/>
</dbReference>
<feature type="domain" description="UBR-type" evidence="10">
    <location>
        <begin position="153"/>
        <end position="221"/>
    </location>
</feature>
<gene>
    <name evidence="12" type="ORF">RIMI_LOCUS10836637</name>
</gene>
<dbReference type="PANTHER" id="PTHR46276:SF1">
    <property type="entry name" value="E3 UBIQUITIN-PROTEIN LIGASE UBR5"/>
    <property type="match status" value="1"/>
</dbReference>
<evidence type="ECO:0000313" key="13">
    <source>
        <dbReference type="Proteomes" id="UP001176940"/>
    </source>
</evidence>
<evidence type="ECO:0000256" key="7">
    <source>
        <dbReference type="PROSITE-ProRule" id="PRU00508"/>
    </source>
</evidence>
<accession>A0ABN9LT83</accession>
<feature type="domain" description="HECT" evidence="9">
    <location>
        <begin position="1425"/>
        <end position="1561"/>
    </location>
</feature>
<dbReference type="InterPro" id="IPR021623">
    <property type="entry name" value="LAP2alpha_C"/>
</dbReference>
<dbReference type="Gene3D" id="3.30.2160.10">
    <property type="entry name" value="Hect, E3 ligase catalytic domain"/>
    <property type="match status" value="1"/>
</dbReference>
<feature type="compositionally biased region" description="Basic and acidic residues" evidence="8">
    <location>
        <begin position="1245"/>
        <end position="1259"/>
    </location>
</feature>
<evidence type="ECO:0000256" key="6">
    <source>
        <dbReference type="PROSITE-ProRule" id="PRU00104"/>
    </source>
</evidence>
<keyword evidence="1" id="KW-0808">Transferase</keyword>
<evidence type="ECO:0000259" key="11">
    <source>
        <dbReference type="PROSITE" id="PS51309"/>
    </source>
</evidence>
<dbReference type="EMBL" id="CAUEEQ010023831">
    <property type="protein sequence ID" value="CAJ0945384.1"/>
    <property type="molecule type" value="Genomic_DNA"/>
</dbReference>
<dbReference type="InterPro" id="IPR036053">
    <property type="entry name" value="PABP-dom"/>
</dbReference>
<feature type="compositionally biased region" description="Acidic residues" evidence="8">
    <location>
        <begin position="581"/>
        <end position="590"/>
    </location>
</feature>
<organism evidence="12 13">
    <name type="scientific">Ranitomeya imitator</name>
    <name type="common">mimic poison frog</name>
    <dbReference type="NCBI Taxonomy" id="111125"/>
    <lineage>
        <taxon>Eukaryota</taxon>
        <taxon>Metazoa</taxon>
        <taxon>Chordata</taxon>
        <taxon>Craniata</taxon>
        <taxon>Vertebrata</taxon>
        <taxon>Euteleostomi</taxon>
        <taxon>Amphibia</taxon>
        <taxon>Batrachia</taxon>
        <taxon>Anura</taxon>
        <taxon>Neobatrachia</taxon>
        <taxon>Hyloidea</taxon>
        <taxon>Dendrobatidae</taxon>
        <taxon>Dendrobatinae</taxon>
        <taxon>Ranitomeya</taxon>
    </lineage>
</organism>
<feature type="zinc finger region" description="UBR-type" evidence="7">
    <location>
        <begin position="153"/>
        <end position="221"/>
    </location>
</feature>
<feature type="compositionally biased region" description="Acidic residues" evidence="8">
    <location>
        <begin position="873"/>
        <end position="886"/>
    </location>
</feature>
<dbReference type="PANTHER" id="PTHR46276">
    <property type="entry name" value="E3 UBIQUITIN-PROTEIN LIGASE UBR5"/>
    <property type="match status" value="1"/>
</dbReference>
<comment type="caution">
    <text evidence="6">Lacks conserved residue(s) required for the propagation of feature annotation.</text>
</comment>
<dbReference type="CDD" id="cd19675">
    <property type="entry name" value="UBR-box_UBR5"/>
    <property type="match status" value="1"/>
</dbReference>
<dbReference type="SUPFAM" id="SSF63570">
    <property type="entry name" value="PABC (PABP) domain"/>
    <property type="match status" value="1"/>
</dbReference>
<dbReference type="SMART" id="SM00119">
    <property type="entry name" value="HECTc"/>
    <property type="match status" value="1"/>
</dbReference>
<dbReference type="Pfam" id="PF00658">
    <property type="entry name" value="MLLE"/>
    <property type="match status" value="1"/>
</dbReference>
<feature type="region of interest" description="Disordered" evidence="8">
    <location>
        <begin position="491"/>
        <end position="619"/>
    </location>
</feature>
<evidence type="ECO:0000313" key="12">
    <source>
        <dbReference type="EMBL" id="CAJ0945384.1"/>
    </source>
</evidence>
<feature type="region of interest" description="Disordered" evidence="8">
    <location>
        <begin position="28"/>
        <end position="51"/>
    </location>
</feature>